<evidence type="ECO:0000256" key="1">
    <source>
        <dbReference type="SAM" id="MobiDB-lite"/>
    </source>
</evidence>
<evidence type="ECO:0000313" key="3">
    <source>
        <dbReference type="Proteomes" id="UP000651050"/>
    </source>
</evidence>
<keyword evidence="3" id="KW-1185">Reference proteome</keyword>
<sequence>MSLDDAFEPEFEKFTDDEKDWLLTAAKALGIAGPQVGRPHVDTLKASKHQNMKELRYKSDDGSQIWRAAFAFDPNQQAIILCAADKQGVSPDGFYRSLIAKADKRYDSHLKRIRDGRERAGAARKGGAKVQAKSSKRK</sequence>
<accession>A0A931MG48</accession>
<protein>
    <submittedName>
        <fullName evidence="2">Type II toxin-antitoxin system RelE/ParE family toxin</fullName>
    </submittedName>
</protein>
<reference evidence="2" key="1">
    <citation type="submission" date="2020-11" db="EMBL/GenBank/DDBJ databases">
        <title>Bacterial whole genome sequence for Caenimonas sp. DR4.4.</title>
        <authorList>
            <person name="Le V."/>
            <person name="Ko S.-R."/>
            <person name="Ahn C.-Y."/>
            <person name="Oh H.-M."/>
        </authorList>
    </citation>
    <scope>NUCLEOTIDE SEQUENCE</scope>
    <source>
        <strain evidence="2">DR4.4</strain>
    </source>
</reference>
<organism evidence="2 3">
    <name type="scientific">Caenimonas aquaedulcis</name>
    <dbReference type="NCBI Taxonomy" id="2793270"/>
    <lineage>
        <taxon>Bacteria</taxon>
        <taxon>Pseudomonadati</taxon>
        <taxon>Pseudomonadota</taxon>
        <taxon>Betaproteobacteria</taxon>
        <taxon>Burkholderiales</taxon>
        <taxon>Comamonadaceae</taxon>
        <taxon>Caenimonas</taxon>
    </lineage>
</organism>
<evidence type="ECO:0000313" key="2">
    <source>
        <dbReference type="EMBL" id="MBG9387722.1"/>
    </source>
</evidence>
<dbReference type="AlphaFoldDB" id="A0A931MG48"/>
<dbReference type="Pfam" id="PF05973">
    <property type="entry name" value="Gp49"/>
    <property type="match status" value="1"/>
</dbReference>
<comment type="caution">
    <text evidence="2">The sequence shown here is derived from an EMBL/GenBank/DDBJ whole genome shotgun (WGS) entry which is preliminary data.</text>
</comment>
<dbReference type="Proteomes" id="UP000651050">
    <property type="component" value="Unassembled WGS sequence"/>
</dbReference>
<gene>
    <name evidence="2" type="ORF">I5803_06810</name>
</gene>
<feature type="region of interest" description="Disordered" evidence="1">
    <location>
        <begin position="116"/>
        <end position="138"/>
    </location>
</feature>
<dbReference type="InterPro" id="IPR009241">
    <property type="entry name" value="HigB-like"/>
</dbReference>
<proteinExistence type="predicted"/>
<name>A0A931MG48_9BURK</name>
<dbReference type="EMBL" id="JADWYS010000001">
    <property type="protein sequence ID" value="MBG9387722.1"/>
    <property type="molecule type" value="Genomic_DNA"/>
</dbReference>